<dbReference type="InterPro" id="IPR001102">
    <property type="entry name" value="Transglutaminase_N"/>
</dbReference>
<dbReference type="Pfam" id="PF00927">
    <property type="entry name" value="Transglut_C"/>
    <property type="match status" value="1"/>
</dbReference>
<dbReference type="InterPro" id="IPR050779">
    <property type="entry name" value="Transglutaminase"/>
</dbReference>
<dbReference type="InterPro" id="IPR036985">
    <property type="entry name" value="Transglutaminase-like_sf"/>
</dbReference>
<dbReference type="AlphaFoldDB" id="A0A3Q2XKS8"/>
<comment type="similarity">
    <text evidence="2">Belongs to the transglutaminase superfamily. Transglutaminase family.</text>
</comment>
<feature type="compositionally biased region" description="Polar residues" evidence="9">
    <location>
        <begin position="17"/>
        <end position="29"/>
    </location>
</feature>
<dbReference type="Proteomes" id="UP000264820">
    <property type="component" value="Unplaced"/>
</dbReference>
<keyword evidence="12" id="KW-1185">Reference proteome</keyword>
<evidence type="ECO:0000259" key="10">
    <source>
        <dbReference type="SMART" id="SM00460"/>
    </source>
</evidence>
<evidence type="ECO:0000313" key="12">
    <source>
        <dbReference type="Proteomes" id="UP000264820"/>
    </source>
</evidence>
<dbReference type="SUPFAM" id="SSF54001">
    <property type="entry name" value="Cysteine proteinases"/>
    <property type="match status" value="1"/>
</dbReference>
<feature type="region of interest" description="Disordered" evidence="9">
    <location>
        <begin position="576"/>
        <end position="606"/>
    </location>
</feature>
<feature type="compositionally biased region" description="Polar residues" evidence="9">
    <location>
        <begin position="577"/>
        <end position="587"/>
    </location>
</feature>
<evidence type="ECO:0000256" key="7">
    <source>
        <dbReference type="ARBA" id="ARBA00024222"/>
    </source>
</evidence>
<dbReference type="FunFam" id="3.90.260.10:FF:000001">
    <property type="entry name" value="Protein-glutamine gamma-glutamyltransferase 2"/>
    <property type="match status" value="1"/>
</dbReference>
<dbReference type="Gene3D" id="2.60.40.10">
    <property type="entry name" value="Immunoglobulins"/>
    <property type="match status" value="2"/>
</dbReference>
<dbReference type="SMART" id="SM00460">
    <property type="entry name" value="TGc"/>
    <property type="match status" value="1"/>
</dbReference>
<dbReference type="Pfam" id="PF00868">
    <property type="entry name" value="Transglut_N"/>
    <property type="match status" value="1"/>
</dbReference>
<dbReference type="GO" id="GO:0007399">
    <property type="term" value="P:nervous system development"/>
    <property type="evidence" value="ECO:0007669"/>
    <property type="project" value="UniProtKB-ARBA"/>
</dbReference>
<evidence type="ECO:0000313" key="11">
    <source>
        <dbReference type="Ensembl" id="ENSHCOP00000004497.1"/>
    </source>
</evidence>
<dbReference type="InterPro" id="IPR036238">
    <property type="entry name" value="Transglutaminase_C_sf"/>
</dbReference>
<dbReference type="PROSITE" id="PS00547">
    <property type="entry name" value="TRANSGLUTAMINASES"/>
    <property type="match status" value="1"/>
</dbReference>
<dbReference type="Gene3D" id="3.90.260.10">
    <property type="entry name" value="Transglutaminase-like"/>
    <property type="match status" value="1"/>
</dbReference>
<evidence type="ECO:0000256" key="8">
    <source>
        <dbReference type="PIRSR" id="PIRSR000459-1"/>
    </source>
</evidence>
<dbReference type="SUPFAM" id="SSF81296">
    <property type="entry name" value="E set domains"/>
    <property type="match status" value="1"/>
</dbReference>
<reference evidence="11" key="2">
    <citation type="submission" date="2025-09" db="UniProtKB">
        <authorList>
            <consortium name="Ensembl"/>
        </authorList>
    </citation>
    <scope>IDENTIFICATION</scope>
</reference>
<evidence type="ECO:0000256" key="9">
    <source>
        <dbReference type="SAM" id="MobiDB-lite"/>
    </source>
</evidence>
<dbReference type="GeneTree" id="ENSGT01050000244939"/>
<dbReference type="InterPro" id="IPR008958">
    <property type="entry name" value="Transglutaminase_C"/>
</dbReference>
<evidence type="ECO:0000256" key="4">
    <source>
        <dbReference type="ARBA" id="ARBA00022723"/>
    </source>
</evidence>
<dbReference type="InterPro" id="IPR023608">
    <property type="entry name" value="Transglutaminase_animal"/>
</dbReference>
<dbReference type="PIRSF" id="PIRSF000459">
    <property type="entry name" value="TGM_EBP42"/>
    <property type="match status" value="1"/>
</dbReference>
<name>A0A3Q2XKS8_HIPCM</name>
<dbReference type="InterPro" id="IPR013783">
    <property type="entry name" value="Ig-like_fold"/>
</dbReference>
<evidence type="ECO:0000256" key="6">
    <source>
        <dbReference type="ARBA" id="ARBA00023315"/>
    </source>
</evidence>
<reference evidence="11" key="1">
    <citation type="submission" date="2025-08" db="UniProtKB">
        <authorList>
            <consortium name="Ensembl"/>
        </authorList>
    </citation>
    <scope>IDENTIFICATION</scope>
</reference>
<dbReference type="InterPro" id="IPR014756">
    <property type="entry name" value="Ig_E-set"/>
</dbReference>
<dbReference type="SUPFAM" id="SSF49309">
    <property type="entry name" value="Transglutaminase, two C-terminal domains"/>
    <property type="match status" value="2"/>
</dbReference>
<keyword evidence="5" id="KW-0106">Calcium</keyword>
<protein>
    <recommendedName>
        <fullName evidence="7">protein-glutamine gamma-glutamyltransferase</fullName>
        <ecNumber evidence="7">2.3.2.13</ecNumber>
    </recommendedName>
</protein>
<organism evidence="11 12">
    <name type="scientific">Hippocampus comes</name>
    <name type="common">Tiger tail seahorse</name>
    <dbReference type="NCBI Taxonomy" id="109280"/>
    <lineage>
        <taxon>Eukaryota</taxon>
        <taxon>Metazoa</taxon>
        <taxon>Chordata</taxon>
        <taxon>Craniata</taxon>
        <taxon>Vertebrata</taxon>
        <taxon>Euteleostomi</taxon>
        <taxon>Actinopterygii</taxon>
        <taxon>Neopterygii</taxon>
        <taxon>Teleostei</taxon>
        <taxon>Neoteleostei</taxon>
        <taxon>Acanthomorphata</taxon>
        <taxon>Syngnathiaria</taxon>
        <taxon>Syngnathiformes</taxon>
        <taxon>Syngnathoidei</taxon>
        <taxon>Syngnathidae</taxon>
        <taxon>Hippocampus</taxon>
    </lineage>
</organism>
<dbReference type="GO" id="GO:0003810">
    <property type="term" value="F:protein-glutamine gamma-glutamyltransferase activity"/>
    <property type="evidence" value="ECO:0007669"/>
    <property type="project" value="UniProtKB-EC"/>
</dbReference>
<evidence type="ECO:0000256" key="2">
    <source>
        <dbReference type="ARBA" id="ARBA00005968"/>
    </source>
</evidence>
<feature type="active site" evidence="8">
    <location>
        <position position="319"/>
    </location>
</feature>
<keyword evidence="3" id="KW-0808">Transferase</keyword>
<dbReference type="PANTHER" id="PTHR11590:SF42">
    <property type="entry name" value="COAGULATION FACTOR XIII A CHAIN"/>
    <property type="match status" value="1"/>
</dbReference>
<comment type="cofactor">
    <cofactor evidence="1">
        <name>Ca(2+)</name>
        <dbReference type="ChEBI" id="CHEBI:29108"/>
    </cofactor>
</comment>
<keyword evidence="6" id="KW-0012">Acyltransferase</keyword>
<dbReference type="GO" id="GO:0046872">
    <property type="term" value="F:metal ion binding"/>
    <property type="evidence" value="ECO:0007669"/>
    <property type="project" value="UniProtKB-KW"/>
</dbReference>
<evidence type="ECO:0000256" key="1">
    <source>
        <dbReference type="ARBA" id="ARBA00001913"/>
    </source>
</evidence>
<dbReference type="Ensembl" id="ENSHCOT00000006945.1">
    <property type="protein sequence ID" value="ENSHCOP00000004497.1"/>
    <property type="gene ID" value="ENSHCOG00000006021.1"/>
</dbReference>
<keyword evidence="4" id="KW-0479">Metal-binding</keyword>
<dbReference type="GO" id="GO:0072378">
    <property type="term" value="P:blood coagulation, fibrin clot formation"/>
    <property type="evidence" value="ECO:0007669"/>
    <property type="project" value="TreeGrafter"/>
</dbReference>
<proteinExistence type="inferred from homology"/>
<dbReference type="InterPro" id="IPR002931">
    <property type="entry name" value="Transglutaminase-like"/>
</dbReference>
<accession>A0A3Q2XKS8</accession>
<dbReference type="InterPro" id="IPR038765">
    <property type="entry name" value="Papain-like_cys_pep_sf"/>
</dbReference>
<dbReference type="Pfam" id="PF01841">
    <property type="entry name" value="Transglut_core"/>
    <property type="match status" value="1"/>
</dbReference>
<dbReference type="EC" id="2.3.2.13" evidence="7"/>
<sequence>HTRAFQFTPASRAVTESRMSPQPSTSNLGNDEDDFPLFEAFHEDDKVFDDDPDPRGWRESLRVVEVNTCRDINMPKHRTQAYDTEYLVIRRGQEFVLRVTFSRPVTPRDKFKLEFLIGASEPVSEATFGTRRRGRWPGRIVESQGSWLLLGITPQADTIVGKFRMYVTIVTTRGLQRTKRDPDTDCYILFNCWNKDSVYYPDDEGRQEYVLSDVGAIYMGSKETLLSRDWVFGQFDRGILDACIYILDASRMPIRNRGDAIKMVRKGSALINSQDEDGVLVGNWSENFSGGTAPTLWTGSVNILLQYANTGSPVRYGQCWVFAGVFNTFLRCLGIPARVISNFNSAHDNNGNLKIELIFKSDGSADERNTHDSIWNYHCWNEVYMKRPDLPPRLSGWQVVDATPQETSDGLYRCGPASVLAIKEGQVGHSYDAPFIFAEVNSDVHYLTRDKYGNVISVYVDKTLVGRGLFTKHILADTPDEVTSTYKHPEGDGVAVPSAATSPGPTQTYPRMRVKAFHLCPEGQVELGKDVDLVVEFQSKSDTAQTVKALVTCAVIFYTGVLSNRFKSEAVEITVPPNKSESPLSMRSDQKAQVDDSLAAEPQGRGRFWTRRSGRAKREADAGALAAPQVSGIQAVGQDMFVNVSFVNTFTFPLHNITLAIEGPRTMTNRKRFYKYGGDTRLAQPKRNRRIDRRSSCPSLINPTCHVANQSNQTIVSLFSHLL</sequence>
<evidence type="ECO:0000256" key="5">
    <source>
        <dbReference type="ARBA" id="ARBA00022837"/>
    </source>
</evidence>
<feature type="active site" evidence="8">
    <location>
        <position position="378"/>
    </location>
</feature>
<dbReference type="InterPro" id="IPR013808">
    <property type="entry name" value="Transglutaminase_AS"/>
</dbReference>
<feature type="region of interest" description="Disordered" evidence="9">
    <location>
        <begin position="1"/>
        <end position="34"/>
    </location>
</feature>
<dbReference type="PANTHER" id="PTHR11590">
    <property type="entry name" value="PROTEIN-GLUTAMINE GAMMA-GLUTAMYLTRANSFERASE"/>
    <property type="match status" value="1"/>
</dbReference>
<evidence type="ECO:0000256" key="3">
    <source>
        <dbReference type="ARBA" id="ARBA00022679"/>
    </source>
</evidence>
<feature type="active site" evidence="8">
    <location>
        <position position="401"/>
    </location>
</feature>
<feature type="domain" description="Transglutaminase-like" evidence="10">
    <location>
        <begin position="311"/>
        <end position="404"/>
    </location>
</feature>